<dbReference type="SUPFAM" id="SSF51658">
    <property type="entry name" value="Xylose isomerase-like"/>
    <property type="match status" value="1"/>
</dbReference>
<dbReference type="PANTHER" id="PTHR12110:SF41">
    <property type="entry name" value="INOSOSE DEHYDRATASE"/>
    <property type="match status" value="1"/>
</dbReference>
<proteinExistence type="predicted"/>
<protein>
    <submittedName>
        <fullName evidence="3">Sugar phosphate isomerase/epimerase</fullName>
    </submittedName>
</protein>
<keyword evidence="1" id="KW-0732">Signal</keyword>
<dbReference type="RefSeq" id="WP_119051207.1">
    <property type="nucleotide sequence ID" value="NZ_CP032157.1"/>
</dbReference>
<dbReference type="InterPro" id="IPR013022">
    <property type="entry name" value="Xyl_isomerase-like_TIM-brl"/>
</dbReference>
<dbReference type="PANTHER" id="PTHR12110">
    <property type="entry name" value="HYDROXYPYRUVATE ISOMERASE"/>
    <property type="match status" value="1"/>
</dbReference>
<dbReference type="Proteomes" id="UP000263900">
    <property type="component" value="Chromosome"/>
</dbReference>
<feature type="chain" id="PRO_5017616344" evidence="1">
    <location>
        <begin position="19"/>
        <end position="285"/>
    </location>
</feature>
<reference evidence="3 4" key="1">
    <citation type="submission" date="2018-09" db="EMBL/GenBank/DDBJ databases">
        <title>Genome sequencing of strain 6GH32-13.</title>
        <authorList>
            <person name="Weon H.-Y."/>
            <person name="Heo J."/>
            <person name="Kwon S.-W."/>
        </authorList>
    </citation>
    <scope>NUCLEOTIDE SEQUENCE [LARGE SCALE GENOMIC DNA]</scope>
    <source>
        <strain evidence="3 4">5GH32-13</strain>
    </source>
</reference>
<name>A0A3B7MQT1_9BACT</name>
<dbReference type="InterPro" id="IPR050312">
    <property type="entry name" value="IolE/XylAMocC-like"/>
</dbReference>
<dbReference type="AlphaFoldDB" id="A0A3B7MQT1"/>
<evidence type="ECO:0000259" key="2">
    <source>
        <dbReference type="Pfam" id="PF01261"/>
    </source>
</evidence>
<dbReference type="GO" id="GO:0016853">
    <property type="term" value="F:isomerase activity"/>
    <property type="evidence" value="ECO:0007669"/>
    <property type="project" value="UniProtKB-KW"/>
</dbReference>
<organism evidence="3 4">
    <name type="scientific">Paraflavitalea soli</name>
    <dbReference type="NCBI Taxonomy" id="2315862"/>
    <lineage>
        <taxon>Bacteria</taxon>
        <taxon>Pseudomonadati</taxon>
        <taxon>Bacteroidota</taxon>
        <taxon>Chitinophagia</taxon>
        <taxon>Chitinophagales</taxon>
        <taxon>Chitinophagaceae</taxon>
        <taxon>Paraflavitalea</taxon>
    </lineage>
</organism>
<dbReference type="OrthoDB" id="1121759at2"/>
<dbReference type="Pfam" id="PF01261">
    <property type="entry name" value="AP_endonuc_2"/>
    <property type="match status" value="1"/>
</dbReference>
<dbReference type="EMBL" id="CP032157">
    <property type="protein sequence ID" value="AXY75326.1"/>
    <property type="molecule type" value="Genomic_DNA"/>
</dbReference>
<keyword evidence="3" id="KW-0413">Isomerase</keyword>
<dbReference type="InterPro" id="IPR036237">
    <property type="entry name" value="Xyl_isomerase-like_sf"/>
</dbReference>
<keyword evidence="4" id="KW-1185">Reference proteome</keyword>
<feature type="signal peptide" evidence="1">
    <location>
        <begin position="1"/>
        <end position="18"/>
    </location>
</feature>
<sequence>MKRLLMIALLFVSIFSFAQSSNTELLLPDSLGWKLGSQAYTFRLFSLEEALIKMKSIGLKYVELFPGQKITKNGTATTAFTATAEDKALIKKLLKDNGIKAICYGVVSGKNEEEWRAIFEFAKELGLEHITTEPPMNQLETLDKFCKEYNIRAALHNHPVPAVYWHPSILLDQLKNRSNMIGVCGDIGHWVRSGLDPIACIKALQGRIWAFHVKDLHIFGSKAAHDVPWGTGVSNIAGVLNELKQQGFKGYFSVEYEYLWENNLPVVQESTQYFMRVAKRINAGN</sequence>
<dbReference type="KEGG" id="pseg:D3H65_15635"/>
<dbReference type="Gene3D" id="3.20.20.150">
    <property type="entry name" value="Divalent-metal-dependent TIM barrel enzymes"/>
    <property type="match status" value="1"/>
</dbReference>
<feature type="domain" description="Xylose isomerase-like TIM barrel" evidence="2">
    <location>
        <begin position="54"/>
        <end position="271"/>
    </location>
</feature>
<accession>A0A3B7MQT1</accession>
<evidence type="ECO:0000313" key="4">
    <source>
        <dbReference type="Proteomes" id="UP000263900"/>
    </source>
</evidence>
<gene>
    <name evidence="3" type="ORF">D3H65_15635</name>
</gene>
<evidence type="ECO:0000256" key="1">
    <source>
        <dbReference type="SAM" id="SignalP"/>
    </source>
</evidence>
<evidence type="ECO:0000313" key="3">
    <source>
        <dbReference type="EMBL" id="AXY75326.1"/>
    </source>
</evidence>